<comment type="caution">
    <text evidence="2">The sequence shown here is derived from an EMBL/GenBank/DDBJ whole genome shotgun (WGS) entry which is preliminary data.</text>
</comment>
<dbReference type="InterPro" id="IPR029063">
    <property type="entry name" value="SAM-dependent_MTases_sf"/>
</dbReference>
<dbReference type="InterPro" id="IPR031340">
    <property type="entry name" value="RsmF_methylt_CI"/>
</dbReference>
<feature type="domain" description="Ribosomal RNA small subunit methyltransferase F first C-terminal" evidence="1">
    <location>
        <begin position="36"/>
        <end position="94"/>
    </location>
</feature>
<proteinExistence type="predicted"/>
<keyword evidence="2" id="KW-0489">Methyltransferase</keyword>
<protein>
    <submittedName>
        <fullName evidence="2">RsmF rRNA methyltransferase first C-terminal domain-containing protein</fullName>
    </submittedName>
</protein>
<accession>A0ABS9SG25</accession>
<keyword evidence="3" id="KW-1185">Reference proteome</keyword>
<organism evidence="2 3">
    <name type="scientific">Niabella ginsengisoli</name>
    <dbReference type="NCBI Taxonomy" id="522298"/>
    <lineage>
        <taxon>Bacteria</taxon>
        <taxon>Pseudomonadati</taxon>
        <taxon>Bacteroidota</taxon>
        <taxon>Chitinophagia</taxon>
        <taxon>Chitinophagales</taxon>
        <taxon>Chitinophagaceae</taxon>
        <taxon>Niabella</taxon>
    </lineage>
</organism>
<dbReference type="Proteomes" id="UP001202248">
    <property type="component" value="Unassembled WGS sequence"/>
</dbReference>
<keyword evidence="2" id="KW-0808">Transferase</keyword>
<evidence type="ECO:0000313" key="2">
    <source>
        <dbReference type="EMBL" id="MCH5597280.1"/>
    </source>
</evidence>
<dbReference type="EMBL" id="JAKWBL010000001">
    <property type="protein sequence ID" value="MCH5597280.1"/>
    <property type="molecule type" value="Genomic_DNA"/>
</dbReference>
<sequence>MTAFQNKNADVYKNRHRVATRSSTKQLASVVEKWAKIDGHELIQVNDKVYAWPSILFNEFDLLLQHLRVIYSGVLLGEMAHKKFIPDHALAMSLMVSEEVKKMNYLFQTQLLIYRKTHYPQVFQGKAGSWLPMNISL</sequence>
<dbReference type="GO" id="GO:0032259">
    <property type="term" value="P:methylation"/>
    <property type="evidence" value="ECO:0007669"/>
    <property type="project" value="UniProtKB-KW"/>
</dbReference>
<evidence type="ECO:0000259" key="1">
    <source>
        <dbReference type="Pfam" id="PF17126"/>
    </source>
</evidence>
<name>A0ABS9SG25_9BACT</name>
<dbReference type="RefSeq" id="WP_240826675.1">
    <property type="nucleotide sequence ID" value="NZ_JAKWBL010000001.1"/>
</dbReference>
<evidence type="ECO:0000313" key="3">
    <source>
        <dbReference type="Proteomes" id="UP001202248"/>
    </source>
</evidence>
<dbReference type="CDD" id="cd21147">
    <property type="entry name" value="RsmF_methylt_CTD1"/>
    <property type="match status" value="1"/>
</dbReference>
<dbReference type="GO" id="GO:0008168">
    <property type="term" value="F:methyltransferase activity"/>
    <property type="evidence" value="ECO:0007669"/>
    <property type="project" value="UniProtKB-KW"/>
</dbReference>
<reference evidence="2 3" key="1">
    <citation type="submission" date="2022-02" db="EMBL/GenBank/DDBJ databases">
        <authorList>
            <person name="Min J."/>
        </authorList>
    </citation>
    <scope>NUCLEOTIDE SEQUENCE [LARGE SCALE GENOMIC DNA]</scope>
    <source>
        <strain evidence="2 3">GR10-1</strain>
    </source>
</reference>
<dbReference type="Pfam" id="PF17126">
    <property type="entry name" value="RsmF_methylt_CI"/>
    <property type="match status" value="1"/>
</dbReference>
<dbReference type="Gene3D" id="3.40.50.150">
    <property type="entry name" value="Vaccinia Virus protein VP39"/>
    <property type="match status" value="1"/>
</dbReference>
<gene>
    <name evidence="2" type="ORF">MKP09_04870</name>
</gene>